<keyword evidence="3" id="KW-1185">Reference proteome</keyword>
<gene>
    <name evidence="2" type="ORF">K1X11_012455</name>
</gene>
<accession>A0ABZ1C249</accession>
<reference evidence="2 3" key="2">
    <citation type="submission" date="2023-12" db="EMBL/GenBank/DDBJ databases">
        <title>Description of an unclassified Opitutus bacterium of Verrucomicrobiota.</title>
        <authorList>
            <person name="Zhang D.-F."/>
        </authorList>
    </citation>
    <scope>NUCLEOTIDE SEQUENCE [LARGE SCALE GENOMIC DNA]</scope>
    <source>
        <strain evidence="2 3">WL0086</strain>
    </source>
</reference>
<dbReference type="EMBL" id="CP139781">
    <property type="protein sequence ID" value="WRQ85615.1"/>
    <property type="molecule type" value="Genomic_DNA"/>
</dbReference>
<evidence type="ECO:0008006" key="4">
    <source>
        <dbReference type="Google" id="ProtNLM"/>
    </source>
</evidence>
<reference evidence="2 3" key="1">
    <citation type="submission" date="2021-08" db="EMBL/GenBank/DDBJ databases">
        <authorList>
            <person name="Zhang D."/>
            <person name="Zhang A."/>
            <person name="Wang L."/>
        </authorList>
    </citation>
    <scope>NUCLEOTIDE SEQUENCE [LARGE SCALE GENOMIC DNA]</scope>
    <source>
        <strain evidence="2 3">WL0086</strain>
    </source>
</reference>
<organism evidence="2 3">
    <name type="scientific">Actomonas aquatica</name>
    <dbReference type="NCBI Taxonomy" id="2866162"/>
    <lineage>
        <taxon>Bacteria</taxon>
        <taxon>Pseudomonadati</taxon>
        <taxon>Verrucomicrobiota</taxon>
        <taxon>Opitutia</taxon>
        <taxon>Opitutales</taxon>
        <taxon>Opitutaceae</taxon>
        <taxon>Actomonas</taxon>
    </lineage>
</organism>
<feature type="chain" id="PRO_5046449116" description="FecR protein domain-containing protein" evidence="1">
    <location>
        <begin position="25"/>
        <end position="282"/>
    </location>
</feature>
<dbReference type="RefSeq" id="WP_221032842.1">
    <property type="nucleotide sequence ID" value="NZ_CP139781.1"/>
</dbReference>
<evidence type="ECO:0000313" key="3">
    <source>
        <dbReference type="Proteomes" id="UP000738431"/>
    </source>
</evidence>
<proteinExistence type="predicted"/>
<name>A0ABZ1C249_9BACT</name>
<sequence>MMPSRITFRLLALLLLAPVATSHAQNLLTWFSIKPVSSSSLSNFFNGAGNELNVSLQNLMNGIQMSDSGSTGGQDQFAGSLTTDGDKSTLAVYSGTITLQFPNGREIQIGAGNATVIDSENPGQSTVQPIAELMGAPEYRDMLMDAVKTAASQLSNNTDSTQAAELNRALATVVQVLSSADPSAAASIVEAAVGGLTQDGASDATTLSAINTVVAAASAGSGQSVDSMASTAFTAASNNGANLSGLTETDVADSAADVDLEDVVTNDDIIIPVDNIVVSPST</sequence>
<evidence type="ECO:0000313" key="2">
    <source>
        <dbReference type="EMBL" id="WRQ85615.1"/>
    </source>
</evidence>
<dbReference type="Proteomes" id="UP000738431">
    <property type="component" value="Chromosome"/>
</dbReference>
<feature type="signal peptide" evidence="1">
    <location>
        <begin position="1"/>
        <end position="24"/>
    </location>
</feature>
<keyword evidence="1" id="KW-0732">Signal</keyword>
<evidence type="ECO:0000256" key="1">
    <source>
        <dbReference type="SAM" id="SignalP"/>
    </source>
</evidence>
<protein>
    <recommendedName>
        <fullName evidence="4">FecR protein domain-containing protein</fullName>
    </recommendedName>
</protein>